<dbReference type="Gramene" id="KRH04626">
    <property type="protein sequence ID" value="KRH04626"/>
    <property type="gene ID" value="GLYMA_17G175200"/>
</dbReference>
<evidence type="ECO:0000259" key="3">
    <source>
        <dbReference type="Pfam" id="PF14372"/>
    </source>
</evidence>
<evidence type="ECO:0000259" key="2">
    <source>
        <dbReference type="Pfam" id="PF05699"/>
    </source>
</evidence>
<keyword evidence="6" id="KW-1185">Reference proteome</keyword>
<sequence length="468" mass="54426">MISMMIIEHDLPFSFVEHRRFKELLQYLHPDVKVPSRRVATMNVNNLYDSEKKKIKCMLSKVPSKISLTSDVWTSCTSAGYISLIADYVDANWKLNSKILNFSHFPLPHLGREMTKVIYGFLEEWGIEHKFFSLTLDNTSSNDKMQDYLKERILLHTNGVVSGGEFFHIRCCVHILNLIVQKGLKVANLAINKIRESIKYVKGSEDVITRWNSTFLMLKSALVYRHVFCSLAFDDRSYSSCPTNEEWERLTSGSTYPTSNLYFMQVWKIECLLLQNLSNKDELIRTMEIDMKTKFDKYWSDYSNVLSFGCILDPRFKIKLLKYCYSKLGLDPISCQAKLKVVEHKLYTLYNEYVQMYSKETKSNFDEDMSQVGKSQLDTYLEEANLSNKYHPNLDVLQYWKDNQARFPDLSLLACDILSIQITMVASESTFSIGSRLLNKYRTTLFADNVQALICTKNWLLGFDMQGK</sequence>
<keyword evidence="1" id="KW-0238">DNA-binding</keyword>
<evidence type="ECO:0000313" key="4">
    <source>
        <dbReference type="EMBL" id="KRH04626.1"/>
    </source>
</evidence>
<dbReference type="InParanoid" id="K7MM64"/>
<organism evidence="5">
    <name type="scientific">Glycine max</name>
    <name type="common">Soybean</name>
    <name type="synonym">Glycine hispida</name>
    <dbReference type="NCBI Taxonomy" id="3847"/>
    <lineage>
        <taxon>Eukaryota</taxon>
        <taxon>Viridiplantae</taxon>
        <taxon>Streptophyta</taxon>
        <taxon>Embryophyta</taxon>
        <taxon>Tracheophyta</taxon>
        <taxon>Spermatophyta</taxon>
        <taxon>Magnoliopsida</taxon>
        <taxon>eudicotyledons</taxon>
        <taxon>Gunneridae</taxon>
        <taxon>Pentapetalae</taxon>
        <taxon>rosids</taxon>
        <taxon>fabids</taxon>
        <taxon>Fabales</taxon>
        <taxon>Fabaceae</taxon>
        <taxon>Papilionoideae</taxon>
        <taxon>50 kb inversion clade</taxon>
        <taxon>NPAAA clade</taxon>
        <taxon>indigoferoid/millettioid clade</taxon>
        <taxon>Phaseoleae</taxon>
        <taxon>Glycine</taxon>
        <taxon>Glycine subgen. Soja</taxon>
    </lineage>
</organism>
<reference evidence="4 5" key="1">
    <citation type="journal article" date="2010" name="Nature">
        <title>Genome sequence of the palaeopolyploid soybean.</title>
        <authorList>
            <person name="Schmutz J."/>
            <person name="Cannon S.B."/>
            <person name="Schlueter J."/>
            <person name="Ma J."/>
            <person name="Mitros T."/>
            <person name="Nelson W."/>
            <person name="Hyten D.L."/>
            <person name="Song Q."/>
            <person name="Thelen J.J."/>
            <person name="Cheng J."/>
            <person name="Xu D."/>
            <person name="Hellsten U."/>
            <person name="May G.D."/>
            <person name="Yu Y."/>
            <person name="Sakurai T."/>
            <person name="Umezawa T."/>
            <person name="Bhattacharyya M.K."/>
            <person name="Sandhu D."/>
            <person name="Valliyodan B."/>
            <person name="Lindquist E."/>
            <person name="Peto M."/>
            <person name="Grant D."/>
            <person name="Shu S."/>
            <person name="Goodstein D."/>
            <person name="Barry K."/>
            <person name="Futrell-Griggs M."/>
            <person name="Abernathy B."/>
            <person name="Du J."/>
            <person name="Tian Z."/>
            <person name="Zhu L."/>
            <person name="Gill N."/>
            <person name="Joshi T."/>
            <person name="Libault M."/>
            <person name="Sethuraman A."/>
            <person name="Zhang X.-C."/>
            <person name="Shinozaki K."/>
            <person name="Nguyen H.T."/>
            <person name="Wing R.A."/>
            <person name="Cregan P."/>
            <person name="Specht J."/>
            <person name="Grimwood J."/>
            <person name="Rokhsar D."/>
            <person name="Stacey G."/>
            <person name="Shoemaker R.C."/>
            <person name="Jackson S.A."/>
        </authorList>
    </citation>
    <scope>NUCLEOTIDE SEQUENCE [LARGE SCALE GENOMIC DNA]</scope>
    <source>
        <strain evidence="5">cv. Williams 82</strain>
        <tissue evidence="4">Callus</tissue>
    </source>
</reference>
<dbReference type="PANTHER" id="PTHR46481:SF6">
    <property type="entry name" value="ZINC FINGER BED DOMAIN-CONTAINING PROTEIN RICESLEEPER 2-LIKE"/>
    <property type="match status" value="1"/>
</dbReference>
<dbReference type="EnsemblPlants" id="KRH04626">
    <property type="protein sequence ID" value="KRH04626"/>
    <property type="gene ID" value="GLYMA_17G175200"/>
</dbReference>
<accession>K7MM64</accession>
<dbReference type="GO" id="GO:0003677">
    <property type="term" value="F:DNA binding"/>
    <property type="evidence" value="ECO:0007669"/>
    <property type="project" value="UniProtKB-KW"/>
</dbReference>
<gene>
    <name evidence="4" type="ORF">GLYMA_17G175200</name>
</gene>
<evidence type="ECO:0008006" key="7">
    <source>
        <dbReference type="Google" id="ProtNLM"/>
    </source>
</evidence>
<dbReference type="GO" id="GO:0046983">
    <property type="term" value="F:protein dimerization activity"/>
    <property type="evidence" value="ECO:0007669"/>
    <property type="project" value="InterPro"/>
</dbReference>
<reference evidence="5" key="2">
    <citation type="submission" date="2018-02" db="UniProtKB">
        <authorList>
            <consortium name="EnsemblPlants"/>
        </authorList>
    </citation>
    <scope>IDENTIFICATION</scope>
    <source>
        <strain evidence="5">Williams 82</strain>
    </source>
</reference>
<dbReference type="Proteomes" id="UP000008827">
    <property type="component" value="Chromosome 17"/>
</dbReference>
<dbReference type="Pfam" id="PF05699">
    <property type="entry name" value="Dimer_Tnp_hAT"/>
    <property type="match status" value="1"/>
</dbReference>
<dbReference type="SUPFAM" id="SSF53098">
    <property type="entry name" value="Ribonuclease H-like"/>
    <property type="match status" value="1"/>
</dbReference>
<protein>
    <recommendedName>
        <fullName evidence="7">HAT C-terminal dimerisation domain-containing protein</fullName>
    </recommendedName>
</protein>
<dbReference type="eggNOG" id="KOG1121">
    <property type="taxonomic scope" value="Eukaryota"/>
</dbReference>
<dbReference type="OMA" id="YLMCESA"/>
<proteinExistence type="predicted"/>
<dbReference type="STRING" id="3847.K7MM64"/>
<feature type="domain" description="hAT-like transposase RNase-H fold" evidence="3">
    <location>
        <begin position="252"/>
        <end position="353"/>
    </location>
</feature>
<dbReference type="PaxDb" id="3847-GLYMA17G20131.1"/>
<dbReference type="EMBL" id="CM000850">
    <property type="protein sequence ID" value="KRH04626.1"/>
    <property type="molecule type" value="Genomic_DNA"/>
</dbReference>
<evidence type="ECO:0000313" key="5">
    <source>
        <dbReference type="EnsemblPlants" id="KRH04626"/>
    </source>
</evidence>
<reference evidence="4" key="3">
    <citation type="submission" date="2018-07" db="EMBL/GenBank/DDBJ databases">
        <title>WGS assembly of Glycine max.</title>
        <authorList>
            <person name="Schmutz J."/>
            <person name="Cannon S."/>
            <person name="Schlueter J."/>
            <person name="Ma J."/>
            <person name="Mitros T."/>
            <person name="Nelson W."/>
            <person name="Hyten D."/>
            <person name="Song Q."/>
            <person name="Thelen J."/>
            <person name="Cheng J."/>
            <person name="Xu D."/>
            <person name="Hellsten U."/>
            <person name="May G."/>
            <person name="Yu Y."/>
            <person name="Sakurai T."/>
            <person name="Umezawa T."/>
            <person name="Bhattacharyya M."/>
            <person name="Sandhu D."/>
            <person name="Valliyodan B."/>
            <person name="Lindquist E."/>
            <person name="Peto M."/>
            <person name="Grant D."/>
            <person name="Shu S."/>
            <person name="Goodstein D."/>
            <person name="Barry K."/>
            <person name="Futrell-Griggs M."/>
            <person name="Abernathy B."/>
            <person name="Du J."/>
            <person name="Tian Z."/>
            <person name="Zhu L."/>
            <person name="Gill N."/>
            <person name="Joshi T."/>
            <person name="Libault M."/>
            <person name="Sethuraman A."/>
            <person name="Zhang X."/>
            <person name="Shinozaki K."/>
            <person name="Nguyen H."/>
            <person name="Wing R."/>
            <person name="Cregan P."/>
            <person name="Specht J."/>
            <person name="Grimwood J."/>
            <person name="Rokhsar D."/>
            <person name="Stacey G."/>
            <person name="Shoemaker R."/>
            <person name="Jackson S."/>
        </authorList>
    </citation>
    <scope>NUCLEOTIDE SEQUENCE</scope>
    <source>
        <tissue evidence="4">Callus</tissue>
    </source>
</reference>
<dbReference type="InterPro" id="IPR025525">
    <property type="entry name" value="hAT-like_transposase_RNase-H"/>
</dbReference>
<feature type="domain" description="HAT C-terminal dimerisation" evidence="2">
    <location>
        <begin position="377"/>
        <end position="460"/>
    </location>
</feature>
<dbReference type="PANTHER" id="PTHR46481">
    <property type="entry name" value="ZINC FINGER BED DOMAIN-CONTAINING PROTEIN 4"/>
    <property type="match status" value="1"/>
</dbReference>
<dbReference type="AlphaFoldDB" id="K7MM64"/>
<dbReference type="InterPro" id="IPR008906">
    <property type="entry name" value="HATC_C_dom"/>
</dbReference>
<evidence type="ECO:0000313" key="6">
    <source>
        <dbReference type="Proteomes" id="UP000008827"/>
    </source>
</evidence>
<dbReference type="Pfam" id="PF14372">
    <property type="entry name" value="hAT-like_RNase-H"/>
    <property type="match status" value="1"/>
</dbReference>
<name>K7MM64_SOYBN</name>
<dbReference type="HOGENOM" id="CLU_009123_1_2_1"/>
<evidence type="ECO:0000256" key="1">
    <source>
        <dbReference type="ARBA" id="ARBA00023125"/>
    </source>
</evidence>
<dbReference type="InterPro" id="IPR012337">
    <property type="entry name" value="RNaseH-like_sf"/>
</dbReference>
<dbReference type="InterPro" id="IPR052035">
    <property type="entry name" value="ZnF_BED_domain_contain"/>
</dbReference>